<sequence>MSAVSTAGTTSTPSIQRLARNGILNLAGTLVGGAASIALVVVVANGVPQDVAGLLFAATSFFLIVTAISGLGTDVGLAHTIQRQLAVGSLAGAVRTVWIALRPVLGLSVVAAVAVWLAAPWLATVLGSGDGGGAASVQHGATMTAMLRVLAVSLPVATAYDTILAATQAHQTMRPNVIVEKLGRLPGQILCIAVVLLLGAGPVWLAVAWVAPYAVGLVGVAWWYRSIVAALRSAPAGDAPGEGPVDAAPAATLARDFWGFTAPRALGRICQVALQRSDIVLVAALLSPRDAAVYTAATRFLVLGQLGVQAIQQVLQPQLAALFARADLAGVRESFSASTAWLMALAWPIYLCSAVAAPVLLKVFGGGYEAGRATVVILALTMLATTATGSVDVVLLMAGRSRQSLVNNAAALVVDVVLVVVLVPRLGITGAAVAWAAALAVRNSLPMLQVRRAYGVMSFGPAVLWVAAAATLCFGVVPLLVHLVAPMNVGVVIGWLVPMCLVYAALLWKGRHHLQLGAFRTALASVPLARIGTPVRRLHGRARQTAGQGLLAGVGALRRLPLPHGARVALSTLVLRRPGLARVPLDRLLLGIQDGVPATTYAAEFDDLLWASTPIARGPHAGLLRLAADHRAHGDGELTDEAILASPYAEHARRCLRLTGRYFWATDERGVVEVARSFLARASVTDPSEDVPSPVAVGTAVGTAVATGGAATEGAAGPVPTTGSAVEAAAGPSADDGGGEEEEEEEPVRAGQSGASDPVLVAPIRDSDCFQVLDGHHRLALLAHRGAESASVKVKRVPVTTPLQDLLGQMSWIGGKKELYQPIDAPELQRSWTTVRRCTDRLSMMERRLAAEGVDGPGHSYLDVACCYGWFVHQLGQRGFAAEGIERDPLAPRLAAGIYGLDPARITTGDAVDFLRAARDAGRTWDVVSCFSLLHHFVLGRASVSAEELAGLLDSVTGRVLFLDTGQEHEAWFARSLRGWDTEHVARFLTTHTGFDRVVDLGPDEDAVAPYADNYGRHLFAGIRTAGQRDAQR</sequence>
<evidence type="ECO:0000313" key="8">
    <source>
        <dbReference type="EMBL" id="NYH81584.1"/>
    </source>
</evidence>
<keyword evidence="5 7" id="KW-0472">Membrane</keyword>
<keyword evidence="11" id="KW-1185">Reference proteome</keyword>
<keyword evidence="3 7" id="KW-0812">Transmembrane</keyword>
<dbReference type="EMBL" id="FOOI01000002">
    <property type="protein sequence ID" value="SFF86415.1"/>
    <property type="molecule type" value="Genomic_DNA"/>
</dbReference>
<reference evidence="8 11" key="2">
    <citation type="submission" date="2020-07" db="EMBL/GenBank/DDBJ databases">
        <title>Sequencing the genomes of 1000 actinobacteria strains.</title>
        <authorList>
            <person name="Klenk H.-P."/>
        </authorList>
    </citation>
    <scope>NUCLEOTIDE SEQUENCE [LARGE SCALE GENOMIC DNA]</scope>
    <source>
        <strain evidence="8 11">DSM 45117</strain>
    </source>
</reference>
<dbReference type="PANTHER" id="PTHR30250">
    <property type="entry name" value="PST FAMILY PREDICTED COLANIC ACID TRANSPORTER"/>
    <property type="match status" value="1"/>
</dbReference>
<evidence type="ECO:0000256" key="6">
    <source>
        <dbReference type="SAM" id="MobiDB-lite"/>
    </source>
</evidence>
<dbReference type="EMBL" id="JACBZA010000001">
    <property type="protein sequence ID" value="NYH81584.1"/>
    <property type="molecule type" value="Genomic_DNA"/>
</dbReference>
<dbReference type="SUPFAM" id="SSF53335">
    <property type="entry name" value="S-adenosyl-L-methionine-dependent methyltransferases"/>
    <property type="match status" value="1"/>
</dbReference>
<feature type="compositionally biased region" description="Acidic residues" evidence="6">
    <location>
        <begin position="737"/>
        <end position="746"/>
    </location>
</feature>
<evidence type="ECO:0000256" key="4">
    <source>
        <dbReference type="ARBA" id="ARBA00022989"/>
    </source>
</evidence>
<dbReference type="GO" id="GO:0005886">
    <property type="term" value="C:plasma membrane"/>
    <property type="evidence" value="ECO:0007669"/>
    <property type="project" value="UniProtKB-SubCell"/>
</dbReference>
<dbReference type="Gene3D" id="3.40.50.150">
    <property type="entry name" value="Vaccinia Virus protein VP39"/>
    <property type="match status" value="1"/>
</dbReference>
<evidence type="ECO:0000256" key="5">
    <source>
        <dbReference type="ARBA" id="ARBA00023136"/>
    </source>
</evidence>
<dbReference type="RefSeq" id="WP_092881609.1">
    <property type="nucleotide sequence ID" value="NZ_FOOI01000002.1"/>
</dbReference>
<keyword evidence="4 7" id="KW-1133">Transmembrane helix</keyword>
<name>A0A1I2M4L4_9ACTN</name>
<dbReference type="Proteomes" id="UP000533017">
    <property type="component" value="Unassembled WGS sequence"/>
</dbReference>
<dbReference type="InterPro" id="IPR029063">
    <property type="entry name" value="SAM-dependent_MTases_sf"/>
</dbReference>
<feature type="transmembrane region" description="Helical" evidence="7">
    <location>
        <begin position="340"/>
        <end position="361"/>
    </location>
</feature>
<evidence type="ECO:0000256" key="2">
    <source>
        <dbReference type="ARBA" id="ARBA00022475"/>
    </source>
</evidence>
<feature type="transmembrane region" description="Helical" evidence="7">
    <location>
        <begin position="53"/>
        <end position="78"/>
    </location>
</feature>
<evidence type="ECO:0000313" key="11">
    <source>
        <dbReference type="Proteomes" id="UP000533017"/>
    </source>
</evidence>
<evidence type="ECO:0000256" key="3">
    <source>
        <dbReference type="ARBA" id="ARBA00022692"/>
    </source>
</evidence>
<feature type="transmembrane region" description="Helical" evidence="7">
    <location>
        <begin position="99"/>
        <end position="123"/>
    </location>
</feature>
<organism evidence="9 10">
    <name type="scientific">Actinopolymorpha cephalotaxi</name>
    <dbReference type="NCBI Taxonomy" id="504797"/>
    <lineage>
        <taxon>Bacteria</taxon>
        <taxon>Bacillati</taxon>
        <taxon>Actinomycetota</taxon>
        <taxon>Actinomycetes</taxon>
        <taxon>Propionibacteriales</taxon>
        <taxon>Actinopolymorphaceae</taxon>
        <taxon>Actinopolymorpha</taxon>
    </lineage>
</organism>
<dbReference type="AlphaFoldDB" id="A0A1I2M4L4"/>
<feature type="transmembrane region" description="Helical" evidence="7">
    <location>
        <begin position="206"/>
        <end position="224"/>
    </location>
</feature>
<accession>A0A1I2M4L4</accession>
<dbReference type="Proteomes" id="UP000199052">
    <property type="component" value="Unassembled WGS sequence"/>
</dbReference>
<keyword evidence="2" id="KW-1003">Cell membrane</keyword>
<proteinExistence type="predicted"/>
<evidence type="ECO:0000256" key="1">
    <source>
        <dbReference type="ARBA" id="ARBA00004651"/>
    </source>
</evidence>
<dbReference type="OrthoDB" id="1550488at2"/>
<evidence type="ECO:0000313" key="9">
    <source>
        <dbReference type="EMBL" id="SFF86415.1"/>
    </source>
</evidence>
<dbReference type="STRING" id="504797.SAMN05421678_102446"/>
<protein>
    <submittedName>
        <fullName evidence="9">Membrane protein involved in the export of O-antigen and teichoic acid</fullName>
    </submittedName>
    <submittedName>
        <fullName evidence="8">O-antigen/teichoic acid export membrane protein</fullName>
    </submittedName>
</protein>
<reference evidence="9 10" key="1">
    <citation type="submission" date="2016-10" db="EMBL/GenBank/DDBJ databases">
        <authorList>
            <person name="de Groot N.N."/>
        </authorList>
    </citation>
    <scope>NUCLEOTIDE SEQUENCE [LARGE SCALE GENOMIC DNA]</scope>
    <source>
        <strain evidence="9 10">CPCC 202808</strain>
    </source>
</reference>
<feature type="transmembrane region" description="Helical" evidence="7">
    <location>
        <begin position="373"/>
        <end position="398"/>
    </location>
</feature>
<feature type="compositionally biased region" description="Low complexity" evidence="6">
    <location>
        <begin position="712"/>
        <end position="735"/>
    </location>
</feature>
<feature type="transmembrane region" description="Helical" evidence="7">
    <location>
        <begin position="462"/>
        <end position="481"/>
    </location>
</feature>
<gene>
    <name evidence="8" type="ORF">FHR37_000435</name>
    <name evidence="9" type="ORF">SAMN05421678_102446</name>
</gene>
<feature type="region of interest" description="Disordered" evidence="6">
    <location>
        <begin position="712"/>
        <end position="756"/>
    </location>
</feature>
<evidence type="ECO:0000313" key="10">
    <source>
        <dbReference type="Proteomes" id="UP000199052"/>
    </source>
</evidence>
<feature type="transmembrane region" description="Helical" evidence="7">
    <location>
        <begin position="487"/>
        <end position="508"/>
    </location>
</feature>
<dbReference type="InterPro" id="IPR050833">
    <property type="entry name" value="Poly_Biosynth_Transport"/>
</dbReference>
<feature type="transmembrane region" description="Helical" evidence="7">
    <location>
        <begin position="23"/>
        <end position="47"/>
    </location>
</feature>
<comment type="subcellular location">
    <subcellularLocation>
        <location evidence="1">Cell membrane</location>
        <topology evidence="1">Multi-pass membrane protein</topology>
    </subcellularLocation>
</comment>
<dbReference type="PANTHER" id="PTHR30250:SF11">
    <property type="entry name" value="O-ANTIGEN TRANSPORTER-RELATED"/>
    <property type="match status" value="1"/>
</dbReference>
<evidence type="ECO:0000256" key="7">
    <source>
        <dbReference type="SAM" id="Phobius"/>
    </source>
</evidence>